<proteinExistence type="predicted"/>
<keyword evidence="3" id="KW-1185">Reference proteome</keyword>
<accession>A0A8J5CK43</accession>
<evidence type="ECO:0000313" key="3">
    <source>
        <dbReference type="Proteomes" id="UP000770661"/>
    </source>
</evidence>
<reference evidence="2" key="1">
    <citation type="submission" date="2020-07" db="EMBL/GenBank/DDBJ databases">
        <title>The High-quality genome of the commercially important snow crab, Chionoecetes opilio.</title>
        <authorList>
            <person name="Jeong J.-H."/>
            <person name="Ryu S."/>
        </authorList>
    </citation>
    <scope>NUCLEOTIDE SEQUENCE</scope>
    <source>
        <strain evidence="2">MADBK_172401_WGS</strain>
        <tissue evidence="2">Digestive gland</tissue>
    </source>
</reference>
<feature type="compositionally biased region" description="Polar residues" evidence="1">
    <location>
        <begin position="1"/>
        <end position="10"/>
    </location>
</feature>
<feature type="region of interest" description="Disordered" evidence="1">
    <location>
        <begin position="1"/>
        <end position="29"/>
    </location>
</feature>
<name>A0A8J5CK43_CHIOP</name>
<organism evidence="2 3">
    <name type="scientific">Chionoecetes opilio</name>
    <name type="common">Atlantic snow crab</name>
    <name type="synonym">Cancer opilio</name>
    <dbReference type="NCBI Taxonomy" id="41210"/>
    <lineage>
        <taxon>Eukaryota</taxon>
        <taxon>Metazoa</taxon>
        <taxon>Ecdysozoa</taxon>
        <taxon>Arthropoda</taxon>
        <taxon>Crustacea</taxon>
        <taxon>Multicrustacea</taxon>
        <taxon>Malacostraca</taxon>
        <taxon>Eumalacostraca</taxon>
        <taxon>Eucarida</taxon>
        <taxon>Decapoda</taxon>
        <taxon>Pleocyemata</taxon>
        <taxon>Brachyura</taxon>
        <taxon>Eubrachyura</taxon>
        <taxon>Majoidea</taxon>
        <taxon>Majidae</taxon>
        <taxon>Chionoecetes</taxon>
    </lineage>
</organism>
<evidence type="ECO:0000256" key="1">
    <source>
        <dbReference type="SAM" id="MobiDB-lite"/>
    </source>
</evidence>
<dbReference type="AlphaFoldDB" id="A0A8J5CK43"/>
<gene>
    <name evidence="2" type="ORF">GWK47_016723</name>
</gene>
<comment type="caution">
    <text evidence="2">The sequence shown here is derived from an EMBL/GenBank/DDBJ whole genome shotgun (WGS) entry which is preliminary data.</text>
</comment>
<evidence type="ECO:0000313" key="2">
    <source>
        <dbReference type="EMBL" id="KAG0713209.1"/>
    </source>
</evidence>
<protein>
    <submittedName>
        <fullName evidence="2">Uncharacterized protein</fullName>
    </submittedName>
</protein>
<dbReference type="EMBL" id="JACEEZ010021684">
    <property type="protein sequence ID" value="KAG0713209.1"/>
    <property type="molecule type" value="Genomic_DNA"/>
</dbReference>
<dbReference type="Proteomes" id="UP000770661">
    <property type="component" value="Unassembled WGS sequence"/>
</dbReference>
<feature type="region of interest" description="Disordered" evidence="1">
    <location>
        <begin position="51"/>
        <end position="96"/>
    </location>
</feature>
<sequence length="96" mass="10731">MTKQPTTSSPYPRLRTRIPNPGSGRWDRAGTVLETTANPGSTWCGWTARAHHHQEPAPLAPSRAFRGRRRDSSDAWRHPAQPKEGLNATDRHHATC</sequence>